<accession>A0ABV2IFY5</accession>
<name>A0ABV2IFY5_9HYPH</name>
<organism evidence="1 2">
    <name type="scientific">Martelella mangrovi</name>
    <dbReference type="NCBI Taxonomy" id="1397477"/>
    <lineage>
        <taxon>Bacteria</taxon>
        <taxon>Pseudomonadati</taxon>
        <taxon>Pseudomonadota</taxon>
        <taxon>Alphaproteobacteria</taxon>
        <taxon>Hyphomicrobiales</taxon>
        <taxon>Aurantimonadaceae</taxon>
        <taxon>Martelella</taxon>
    </lineage>
</organism>
<comment type="caution">
    <text evidence="1">The sequence shown here is derived from an EMBL/GenBank/DDBJ whole genome shotgun (WGS) entry which is preliminary data.</text>
</comment>
<evidence type="ECO:0000313" key="1">
    <source>
        <dbReference type="EMBL" id="MET3601850.1"/>
    </source>
</evidence>
<keyword evidence="2" id="KW-1185">Reference proteome</keyword>
<proteinExistence type="predicted"/>
<dbReference type="EMBL" id="JBEPLY010000017">
    <property type="protein sequence ID" value="MET3601850.1"/>
    <property type="molecule type" value="Genomic_DNA"/>
</dbReference>
<protein>
    <submittedName>
        <fullName evidence="1">Uncharacterized protein</fullName>
    </submittedName>
</protein>
<gene>
    <name evidence="1" type="ORF">ABID12_003813</name>
</gene>
<dbReference type="RefSeq" id="WP_354435656.1">
    <property type="nucleotide sequence ID" value="NZ_JBEPLY010000017.1"/>
</dbReference>
<dbReference type="Proteomes" id="UP001549164">
    <property type="component" value="Unassembled WGS sequence"/>
</dbReference>
<reference evidence="1 2" key="1">
    <citation type="submission" date="2024-06" db="EMBL/GenBank/DDBJ databases">
        <title>Genomic Encyclopedia of Type Strains, Phase IV (KMG-IV): sequencing the most valuable type-strain genomes for metagenomic binning, comparative biology and taxonomic classification.</title>
        <authorList>
            <person name="Goeker M."/>
        </authorList>
    </citation>
    <scope>NUCLEOTIDE SEQUENCE [LARGE SCALE GENOMIC DNA]</scope>
    <source>
        <strain evidence="1 2">DSM 28102</strain>
    </source>
</reference>
<evidence type="ECO:0000313" key="2">
    <source>
        <dbReference type="Proteomes" id="UP001549164"/>
    </source>
</evidence>
<sequence length="80" mass="8890">MSDEAKLQQAVSLLHTNLDGYYWIFGKGRSTPAGPLYALMIYKLAGEFCVMETENDDPLACVQSAIDAIEMPIDNHVKCH</sequence>